<evidence type="ECO:0000313" key="1">
    <source>
        <dbReference type="EMBL" id="KDA03064.1"/>
    </source>
</evidence>
<dbReference type="Proteomes" id="UP000024942">
    <property type="component" value="Unassembled WGS sequence"/>
</dbReference>
<evidence type="ECO:0000313" key="2">
    <source>
        <dbReference type="Proteomes" id="UP000024942"/>
    </source>
</evidence>
<protein>
    <submittedName>
        <fullName evidence="1">Uncharacterized protein</fullName>
    </submittedName>
</protein>
<reference evidence="1 2" key="1">
    <citation type="journal article" date="2014" name="Antonie Van Leeuwenhoek">
        <title>Hyphomonas beringensis sp. nov. and Hyphomonas chukchiensis sp. nov., isolated from surface seawater of the Bering Sea and Chukchi Sea.</title>
        <authorList>
            <person name="Li C."/>
            <person name="Lai Q."/>
            <person name="Li G."/>
            <person name="Dong C."/>
            <person name="Wang J."/>
            <person name="Liao Y."/>
            <person name="Shao Z."/>
        </authorList>
    </citation>
    <scope>NUCLEOTIDE SEQUENCE [LARGE SCALE GENOMIC DNA]</scope>
    <source>
        <strain evidence="1 2">SCH89</strain>
    </source>
</reference>
<dbReference type="EMBL" id="ARYL01000009">
    <property type="protein sequence ID" value="KDA03064.1"/>
    <property type="molecule type" value="Genomic_DNA"/>
</dbReference>
<dbReference type="PATRIC" id="fig|1280953.3.peg.1581"/>
<comment type="caution">
    <text evidence="1">The sequence shown here is derived from an EMBL/GenBank/DDBJ whole genome shotgun (WGS) entry which is preliminary data.</text>
</comment>
<gene>
    <name evidence="1" type="ORF">HOC_07804</name>
</gene>
<dbReference type="STRING" id="1280953.HOC_07804"/>
<proteinExistence type="predicted"/>
<keyword evidence="2" id="KW-1185">Reference proteome</keyword>
<sequence>MILHRNLCSRYTSDDDVELLATSIILILECITIKLPDLKGMRQDVFNLFDKYILYLRIIALSPNSQLISRFWKNIELELQYLFGLCRFV</sequence>
<accession>A0A059G8L1</accession>
<name>A0A059G8L1_9PROT</name>
<dbReference type="AlphaFoldDB" id="A0A059G8L1"/>
<organism evidence="1 2">
    <name type="scientific">Hyphomonas oceanitis SCH89</name>
    <dbReference type="NCBI Taxonomy" id="1280953"/>
    <lineage>
        <taxon>Bacteria</taxon>
        <taxon>Pseudomonadati</taxon>
        <taxon>Pseudomonadota</taxon>
        <taxon>Alphaproteobacteria</taxon>
        <taxon>Hyphomonadales</taxon>
        <taxon>Hyphomonadaceae</taxon>
        <taxon>Hyphomonas</taxon>
    </lineage>
</organism>